<dbReference type="GO" id="GO:0003677">
    <property type="term" value="F:DNA binding"/>
    <property type="evidence" value="ECO:0007669"/>
    <property type="project" value="InterPro"/>
</dbReference>
<accession>A0AA37MCA4</accession>
<dbReference type="Pfam" id="PF03374">
    <property type="entry name" value="ANT"/>
    <property type="match status" value="1"/>
</dbReference>
<dbReference type="AlphaFoldDB" id="A0AA37MCA4"/>
<gene>
    <name evidence="3" type="ORF">NBEOAGPD_2820</name>
</gene>
<feature type="region of interest" description="Disordered" evidence="1">
    <location>
        <begin position="90"/>
        <end position="111"/>
    </location>
</feature>
<reference evidence="3" key="2">
    <citation type="submission" date="2021-08" db="EMBL/GenBank/DDBJ databases">
        <authorList>
            <person name="Tani A."/>
            <person name="Ola A."/>
            <person name="Ogura Y."/>
            <person name="Katsura K."/>
            <person name="Hayashi T."/>
        </authorList>
    </citation>
    <scope>NUCLEOTIDE SEQUENCE</scope>
    <source>
        <strain evidence="3">NBRC 103626</strain>
    </source>
</reference>
<evidence type="ECO:0000313" key="3">
    <source>
        <dbReference type="EMBL" id="GJD79591.1"/>
    </source>
</evidence>
<evidence type="ECO:0000256" key="1">
    <source>
        <dbReference type="SAM" id="MobiDB-lite"/>
    </source>
</evidence>
<dbReference type="InterPro" id="IPR005039">
    <property type="entry name" value="Ant_C"/>
</dbReference>
<reference evidence="3" key="1">
    <citation type="journal article" date="2016" name="Front. Microbiol.">
        <title>Genome Sequence of the Piezophilic, Mesophilic Sulfate-Reducing Bacterium Desulfovibrio indicus J2T.</title>
        <authorList>
            <person name="Cao J."/>
            <person name="Maignien L."/>
            <person name="Shao Z."/>
            <person name="Alain K."/>
            <person name="Jebbar M."/>
        </authorList>
    </citation>
    <scope>NUCLEOTIDE SEQUENCE</scope>
    <source>
        <strain evidence="3">NBRC 103626</strain>
    </source>
</reference>
<protein>
    <recommendedName>
        <fullName evidence="2">Antirepressor protein C-terminal domain-containing protein</fullName>
    </recommendedName>
</protein>
<name>A0AA37MCA4_9HYPH</name>
<comment type="caution">
    <text evidence="3">The sequence shown here is derived from an EMBL/GenBank/DDBJ whole genome shotgun (WGS) entry which is preliminary data.</text>
</comment>
<organism evidence="3 4">
    <name type="scientific">Methylobacterium gregans</name>
    <dbReference type="NCBI Taxonomy" id="374424"/>
    <lineage>
        <taxon>Bacteria</taxon>
        <taxon>Pseudomonadati</taxon>
        <taxon>Pseudomonadota</taxon>
        <taxon>Alphaproteobacteria</taxon>
        <taxon>Hyphomicrobiales</taxon>
        <taxon>Methylobacteriaceae</taxon>
        <taxon>Methylobacterium</taxon>
    </lineage>
</organism>
<dbReference type="EMBL" id="BPQM01000064">
    <property type="protein sequence ID" value="GJD79591.1"/>
    <property type="molecule type" value="Genomic_DNA"/>
</dbReference>
<dbReference type="Proteomes" id="UP001055108">
    <property type="component" value="Unassembled WGS sequence"/>
</dbReference>
<proteinExistence type="predicted"/>
<feature type="domain" description="Antirepressor protein C-terminal" evidence="2">
    <location>
        <begin position="2"/>
        <end position="88"/>
    </location>
</feature>
<evidence type="ECO:0000313" key="4">
    <source>
        <dbReference type="Proteomes" id="UP001055108"/>
    </source>
</evidence>
<sequence>MDFVEALADSDGTWGLRAAGKALHQPPNKFVAWLRERGDLYDLNGGPVAKEALVKRGLLTVAWEMHGGKPRPTTKVTGKGVVHYARALGVRPPGRPHRASCRASAPRTPNR</sequence>
<keyword evidence="4" id="KW-1185">Reference proteome</keyword>
<evidence type="ECO:0000259" key="2">
    <source>
        <dbReference type="Pfam" id="PF03374"/>
    </source>
</evidence>